<keyword evidence="4" id="KW-0735">Signal-anchor</keyword>
<dbReference type="InterPro" id="IPR000402">
    <property type="entry name" value="Na/K_ATPase_sub_beta"/>
</dbReference>
<dbReference type="EMBL" id="JACVVK020000025">
    <property type="protein sequence ID" value="KAK7502661.1"/>
    <property type="molecule type" value="Genomic_DNA"/>
</dbReference>
<feature type="transmembrane region" description="Helical" evidence="7">
    <location>
        <begin position="63"/>
        <end position="91"/>
    </location>
</feature>
<reference evidence="8 9" key="1">
    <citation type="journal article" date="2023" name="Sci. Data">
        <title>Genome assembly of the Korean intertidal mud-creeper Batillaria attramentaria.</title>
        <authorList>
            <person name="Patra A.K."/>
            <person name="Ho P.T."/>
            <person name="Jun S."/>
            <person name="Lee S.J."/>
            <person name="Kim Y."/>
            <person name="Won Y.J."/>
        </authorList>
    </citation>
    <scope>NUCLEOTIDE SEQUENCE [LARGE SCALE GENOMIC DNA]</scope>
    <source>
        <strain evidence="8">Wonlab-2016</strain>
    </source>
</reference>
<dbReference type="PANTHER" id="PTHR11523">
    <property type="entry name" value="SODIUM/POTASSIUM-DEPENDENT ATPASE BETA SUBUNIT"/>
    <property type="match status" value="1"/>
</dbReference>
<evidence type="ECO:0000313" key="8">
    <source>
        <dbReference type="EMBL" id="KAK7502661.1"/>
    </source>
</evidence>
<dbReference type="GO" id="GO:0016020">
    <property type="term" value="C:membrane"/>
    <property type="evidence" value="ECO:0007669"/>
    <property type="project" value="UniProtKB-SubCell"/>
</dbReference>
<evidence type="ECO:0000256" key="6">
    <source>
        <dbReference type="ARBA" id="ARBA00023136"/>
    </source>
</evidence>
<organism evidence="8 9">
    <name type="scientific">Batillaria attramentaria</name>
    <dbReference type="NCBI Taxonomy" id="370345"/>
    <lineage>
        <taxon>Eukaryota</taxon>
        <taxon>Metazoa</taxon>
        <taxon>Spiralia</taxon>
        <taxon>Lophotrochozoa</taxon>
        <taxon>Mollusca</taxon>
        <taxon>Gastropoda</taxon>
        <taxon>Caenogastropoda</taxon>
        <taxon>Sorbeoconcha</taxon>
        <taxon>Cerithioidea</taxon>
        <taxon>Batillariidae</taxon>
        <taxon>Batillaria</taxon>
    </lineage>
</organism>
<evidence type="ECO:0000256" key="3">
    <source>
        <dbReference type="ARBA" id="ARBA00022692"/>
    </source>
</evidence>
<dbReference type="Gene3D" id="2.60.40.1660">
    <property type="entry name" value="Na, k-atpase alpha subunit"/>
    <property type="match status" value="1"/>
</dbReference>
<keyword evidence="6 7" id="KW-0472">Membrane</keyword>
<evidence type="ECO:0000313" key="9">
    <source>
        <dbReference type="Proteomes" id="UP001519460"/>
    </source>
</evidence>
<evidence type="ECO:0000256" key="7">
    <source>
        <dbReference type="SAM" id="Phobius"/>
    </source>
</evidence>
<keyword evidence="5 7" id="KW-1133">Transmembrane helix</keyword>
<name>A0ABD0LT42_9CAEN</name>
<dbReference type="Proteomes" id="UP001519460">
    <property type="component" value="Unassembled WGS sequence"/>
</dbReference>
<dbReference type="AlphaFoldDB" id="A0ABD0LT42"/>
<accession>A0ABD0LT42</accession>
<sequence length="327" mass="38304">MSSRVSRISAQSLATTFLDSTWEEGSHVFRETFPDRIKQWRKWLYGADADCRTTVMGRRLVDWALLLVSYVVFLAAVVAMGVVFMGLFFWLSNWNIPTIRGSSSFLQTPGIGFRPQPDIRSNVIRFVKGDAKTFMHHIHHLEAYLRYYENRYQQGEKYIDCNEVRQRRDTDLDKVCRFDLIQLGQSCVKQQQFGYGYGQPCVLLKLNKVFDWQPEEYTNETVPDAIRYNSDGEELWSQWWITVKCDGETATDRENMGPILYYPAQGFHFKHFPFRNQQGYRSPLVFVRFDDPHPGILLMITCKAWARNIDHDSNEMTGMVHFEVLVD</sequence>
<protein>
    <recommendedName>
        <fullName evidence="10">Sodium/potassium-transporting ATPase subunit beta-2</fullName>
    </recommendedName>
</protein>
<evidence type="ECO:0000256" key="1">
    <source>
        <dbReference type="ARBA" id="ARBA00004606"/>
    </source>
</evidence>
<comment type="caution">
    <text evidence="8">The sequence shown here is derived from an EMBL/GenBank/DDBJ whole genome shotgun (WGS) entry which is preliminary data.</text>
</comment>
<gene>
    <name evidence="8" type="ORF">BaRGS_00006236</name>
</gene>
<dbReference type="Pfam" id="PF00287">
    <property type="entry name" value="Na_K-ATPase"/>
    <property type="match status" value="1"/>
</dbReference>
<evidence type="ECO:0000256" key="2">
    <source>
        <dbReference type="ARBA" id="ARBA00005876"/>
    </source>
</evidence>
<keyword evidence="9" id="KW-1185">Reference proteome</keyword>
<dbReference type="InterPro" id="IPR038702">
    <property type="entry name" value="Na/K_ATPase_sub_beta_sf"/>
</dbReference>
<keyword evidence="3 7" id="KW-0812">Transmembrane</keyword>
<dbReference type="PANTHER" id="PTHR11523:SF28">
    <property type="entry name" value="NA_K-ATPASE BETA SUBUNIT ISOFORM 4-RELATED"/>
    <property type="match status" value="1"/>
</dbReference>
<evidence type="ECO:0008006" key="10">
    <source>
        <dbReference type="Google" id="ProtNLM"/>
    </source>
</evidence>
<comment type="subcellular location">
    <subcellularLocation>
        <location evidence="1">Membrane</location>
        <topology evidence="1">Single-pass type II membrane protein</topology>
    </subcellularLocation>
</comment>
<evidence type="ECO:0000256" key="5">
    <source>
        <dbReference type="ARBA" id="ARBA00022989"/>
    </source>
</evidence>
<comment type="similarity">
    <text evidence="2">Belongs to the X(+)/potassium ATPases subunit beta family.</text>
</comment>
<proteinExistence type="inferred from homology"/>
<evidence type="ECO:0000256" key="4">
    <source>
        <dbReference type="ARBA" id="ARBA00022968"/>
    </source>
</evidence>